<keyword evidence="3" id="KW-0413">Isomerase</keyword>
<dbReference type="PROSITE" id="PS01129">
    <property type="entry name" value="PSI_RLU"/>
    <property type="match status" value="1"/>
</dbReference>
<dbReference type="Pfam" id="PF00849">
    <property type="entry name" value="PseudoU_synth_2"/>
    <property type="match status" value="1"/>
</dbReference>
<dbReference type="SUPFAM" id="SSF55120">
    <property type="entry name" value="Pseudouridine synthase"/>
    <property type="match status" value="1"/>
</dbReference>
<protein>
    <submittedName>
        <fullName evidence="3">Ribosomal large subunit pseudouridine synthase A</fullName>
        <ecNumber evidence="3">5.4.99.28</ecNumber>
    </submittedName>
</protein>
<dbReference type="InterPro" id="IPR050188">
    <property type="entry name" value="RluA_PseudoU_synthase"/>
</dbReference>
<reference evidence="3 4" key="1">
    <citation type="submission" date="2019-12" db="EMBL/GenBank/DDBJ databases">
        <title>Genome sequencing and assembly of endphytes of Porphyra tenera.</title>
        <authorList>
            <person name="Park J.M."/>
            <person name="Shin R."/>
            <person name="Jo S.H."/>
        </authorList>
    </citation>
    <scope>NUCLEOTIDE SEQUENCE [LARGE SCALE GENOMIC DNA]</scope>
    <source>
        <strain evidence="3 4">GPM4</strain>
    </source>
</reference>
<dbReference type="PANTHER" id="PTHR21600">
    <property type="entry name" value="MITOCHONDRIAL RNA PSEUDOURIDINE SYNTHASE"/>
    <property type="match status" value="1"/>
</dbReference>
<dbReference type="InterPro" id="IPR006145">
    <property type="entry name" value="PsdUridine_synth_RsuA/RluA"/>
</dbReference>
<dbReference type="Proteomes" id="UP000464524">
    <property type="component" value="Chromosome"/>
</dbReference>
<keyword evidence="1" id="KW-0175">Coiled coil</keyword>
<dbReference type="AlphaFoldDB" id="A0A857JH78"/>
<keyword evidence="4" id="KW-1185">Reference proteome</keyword>
<dbReference type="RefSeq" id="WP_160178422.1">
    <property type="nucleotide sequence ID" value="NZ_CP047656.1"/>
</dbReference>
<sequence length="563" mass="64242">MTDALDPCFIPFESDVSKFTLAPKFTFPFYYQPDPLCILAAEEVQRHLTKQHDWYHNFGLADDPNNIIGKMFGVLVVKDKQGRLGYLRGFSGKLADQNHLPDFVPPVFDMLARESFFHEKQRVINQLTEELESLASSEGFLNAQAHADLVQKECTTQIEQARQHVIGNRAQRKAQRKIAQKELDSPQLVALQQVLAKQSVEDKLTFNQIKVQLNSKMEEAKNALAKFEIRIAHLKEQRKTLSGELQQRLFEQYQFLNANGEYKSLASIFSDTVMRTPPAGAGECAAPKLLHYAFIHKFSPIAMAEFWWGASPKSQVRRHKQFYPACIGKCQPILNHMLQGLRVEDNQLLQNNADNEQIDIVYQDDEMLIINKPAQLLSVPGKHIQDSVYTRIKTLFPRATGSLIVHRLDMSTSGLMVIALSAASHKSLQKQFISRQVEKSYVALIDGLLEKQEGTITLPLAGDFYDRPRQCVCDKTGKPAHTTWRVIERRSPQQQTKVLLQPKTGRTHQLRVHCAHERGLNMPIVGDDLYGNRDRRLHLHAQSLSLFHPVSNTWLTFNREAEF</sequence>
<dbReference type="GO" id="GO:0000455">
    <property type="term" value="P:enzyme-directed rRNA pseudouridine synthesis"/>
    <property type="evidence" value="ECO:0007669"/>
    <property type="project" value="TreeGrafter"/>
</dbReference>
<dbReference type="PANTHER" id="PTHR21600:SF89">
    <property type="entry name" value="RIBOSOMAL LARGE SUBUNIT PSEUDOURIDINE SYNTHASE A"/>
    <property type="match status" value="1"/>
</dbReference>
<dbReference type="OrthoDB" id="9785808at2"/>
<dbReference type="EC" id="5.4.99.28" evidence="3"/>
<evidence type="ECO:0000256" key="1">
    <source>
        <dbReference type="SAM" id="Coils"/>
    </source>
</evidence>
<dbReference type="GO" id="GO:0003723">
    <property type="term" value="F:RNA binding"/>
    <property type="evidence" value="ECO:0007669"/>
    <property type="project" value="InterPro"/>
</dbReference>
<accession>A0A857JH78</accession>
<evidence type="ECO:0000313" key="3">
    <source>
        <dbReference type="EMBL" id="QHJ10558.1"/>
    </source>
</evidence>
<proteinExistence type="predicted"/>
<dbReference type="GO" id="GO:0160151">
    <property type="term" value="F:tRNA pseudouridine(32) synthase activity"/>
    <property type="evidence" value="ECO:0007669"/>
    <property type="project" value="UniProtKB-EC"/>
</dbReference>
<dbReference type="InterPro" id="IPR020103">
    <property type="entry name" value="PsdUridine_synth_cat_dom_sf"/>
</dbReference>
<feature type="coiled-coil region" evidence="1">
    <location>
        <begin position="210"/>
        <end position="244"/>
    </location>
</feature>
<evidence type="ECO:0000313" key="4">
    <source>
        <dbReference type="Proteomes" id="UP000464524"/>
    </source>
</evidence>
<organism evidence="3 4">
    <name type="scientific">Paraglaciecola mesophila</name>
    <dbReference type="NCBI Taxonomy" id="197222"/>
    <lineage>
        <taxon>Bacteria</taxon>
        <taxon>Pseudomonadati</taxon>
        <taxon>Pseudomonadota</taxon>
        <taxon>Gammaproteobacteria</taxon>
        <taxon>Alteromonadales</taxon>
        <taxon>Alteromonadaceae</taxon>
        <taxon>Paraglaciecola</taxon>
    </lineage>
</organism>
<dbReference type="CDD" id="cd02869">
    <property type="entry name" value="PseudoU_synth_RluA_like"/>
    <property type="match status" value="1"/>
</dbReference>
<dbReference type="Gene3D" id="3.30.2350.10">
    <property type="entry name" value="Pseudouridine synthase"/>
    <property type="match status" value="1"/>
</dbReference>
<evidence type="ECO:0000259" key="2">
    <source>
        <dbReference type="Pfam" id="PF00849"/>
    </source>
</evidence>
<dbReference type="KEGG" id="pmes:FX988_00772"/>
<gene>
    <name evidence="3" type="ORF">FX988_00772</name>
</gene>
<dbReference type="EMBL" id="CP047656">
    <property type="protein sequence ID" value="QHJ10558.1"/>
    <property type="molecule type" value="Genomic_DNA"/>
</dbReference>
<feature type="domain" description="Pseudouridine synthase RsuA/RluA-like" evidence="2">
    <location>
        <begin position="367"/>
        <end position="516"/>
    </location>
</feature>
<dbReference type="InterPro" id="IPR006224">
    <property type="entry name" value="PsdUridine_synth_RluA-like_CS"/>
</dbReference>
<name>A0A857JH78_9ALTE</name>